<gene>
    <name evidence="1" type="primary">MCYN0547</name>
    <name evidence="1" type="ordered locus">MCYN_0547</name>
</gene>
<sequence>MEQYSRGWRGGPAKTVGEATPAEVQILSVPPFFIFYYFEIFLFSK</sequence>
<accession>L0RUU2</accession>
<dbReference type="AlphaFoldDB" id="L0RUU2"/>
<name>L0RUU2_MYCC1</name>
<proteinExistence type="predicted"/>
<protein>
    <submittedName>
        <fullName evidence="1">Uncharacterized protein</fullName>
    </submittedName>
</protein>
<reference evidence="2" key="1">
    <citation type="journal article" date="2013" name="Genome Announc.">
        <title>Complete genome sequence of Mycoplasma cynos strain C142.</title>
        <authorList>
            <person name="Walker C.A."/>
            <person name="Mannering S.A."/>
            <person name="Shields S."/>
            <person name="Blake D.P."/>
            <person name="Brownlie J."/>
        </authorList>
    </citation>
    <scope>NUCLEOTIDE SEQUENCE [LARGE SCALE GENOMIC DNA]</scope>
    <source>
        <strain evidence="2">C142</strain>
    </source>
</reference>
<evidence type="ECO:0000313" key="2">
    <source>
        <dbReference type="Proteomes" id="UP000010466"/>
    </source>
</evidence>
<keyword evidence="2" id="KW-1185">Reference proteome</keyword>
<dbReference type="HOGENOM" id="CLU_3202242_0_0_14"/>
<evidence type="ECO:0000313" key="1">
    <source>
        <dbReference type="EMBL" id="CCP24279.1"/>
    </source>
</evidence>
<dbReference type="EMBL" id="HF559394">
    <property type="protein sequence ID" value="CCP24279.1"/>
    <property type="molecule type" value="Genomic_DNA"/>
</dbReference>
<dbReference type="Proteomes" id="UP000010466">
    <property type="component" value="Chromosome"/>
</dbReference>
<dbReference type="KEGG" id="mcy:MCYN_0547"/>
<organism evidence="1 2">
    <name type="scientific">Mycoplasmopsis cynos (strain C142)</name>
    <name type="common">Mycoplasma cynos</name>
    <dbReference type="NCBI Taxonomy" id="1246955"/>
    <lineage>
        <taxon>Bacteria</taxon>
        <taxon>Bacillati</taxon>
        <taxon>Mycoplasmatota</taxon>
        <taxon>Mycoplasmoidales</taxon>
        <taxon>Metamycoplasmataceae</taxon>
        <taxon>Mycoplasmopsis</taxon>
    </lineage>
</organism>